<feature type="signal peptide" evidence="2">
    <location>
        <begin position="1"/>
        <end position="18"/>
    </location>
</feature>
<organism evidence="3 4">
    <name type="scientific">Treponema denticola (strain ATCC 35405 / DSM 14222 / CIP 103919 / JCM 8153 / KCTC 15104)</name>
    <dbReference type="NCBI Taxonomy" id="243275"/>
    <lineage>
        <taxon>Bacteria</taxon>
        <taxon>Pseudomonadati</taxon>
        <taxon>Spirochaetota</taxon>
        <taxon>Spirochaetia</taxon>
        <taxon>Spirochaetales</taxon>
        <taxon>Treponemataceae</taxon>
        <taxon>Treponema</taxon>
    </lineage>
</organism>
<name>Q73JE7_TREDE</name>
<dbReference type="PaxDb" id="243275-TDE_2628"/>
<feature type="chain" id="PRO_5004284885" description="Lipoprotein" evidence="2">
    <location>
        <begin position="19"/>
        <end position="64"/>
    </location>
</feature>
<reference evidence="3 4" key="1">
    <citation type="journal article" date="2004" name="Proc. Natl. Acad. Sci. U.S.A.">
        <title>Comparison of the genome of the oral pathogen Treponema denticola with other spirochete genomes.</title>
        <authorList>
            <person name="Seshadri R."/>
            <person name="Myers G.S."/>
            <person name="Tettelin H."/>
            <person name="Eisen J.A."/>
            <person name="Heidelberg J.F."/>
            <person name="Dodson R.J."/>
            <person name="Davidsen T.M."/>
            <person name="DeBoy R.T."/>
            <person name="Fouts D.E."/>
            <person name="Haft D.H."/>
            <person name="Selengut J."/>
            <person name="Ren Q."/>
            <person name="Brinkac L.M."/>
            <person name="Madupu R."/>
            <person name="Kolonay J."/>
            <person name="Durkin S.A."/>
            <person name="Daugherty S.C."/>
            <person name="Shetty J."/>
            <person name="Shvartsbeyn A."/>
            <person name="Gebregeorgis E."/>
            <person name="Geer K."/>
            <person name="Tsegaye G."/>
            <person name="Malek J."/>
            <person name="Ayodeji B."/>
            <person name="Shatsman S."/>
            <person name="McLeod M.P."/>
            <person name="Smajs D."/>
            <person name="Howell J.K."/>
            <person name="Pal S."/>
            <person name="Amin A."/>
            <person name="Vashisth P."/>
            <person name="McNeill T.Z."/>
            <person name="Xiang Q."/>
            <person name="Sodergren E."/>
            <person name="Baca E."/>
            <person name="Weinstock G.M."/>
            <person name="Norris S.J."/>
            <person name="Fraser C.M."/>
            <person name="Paulsen I.T."/>
        </authorList>
    </citation>
    <scope>NUCLEOTIDE SEQUENCE [LARGE SCALE GENOMIC DNA]</scope>
    <source>
        <strain evidence="4">ATCC 35405 / DSM 14222 / CIP 103919 / JCM 8153 / KCTC 15104</strain>
    </source>
</reference>
<dbReference type="KEGG" id="tde:TDE_2628"/>
<dbReference type="STRING" id="243275.TDE_2628"/>
<evidence type="ECO:0000256" key="1">
    <source>
        <dbReference type="SAM" id="MobiDB-lite"/>
    </source>
</evidence>
<keyword evidence="2" id="KW-0732">Signal</keyword>
<dbReference type="EMBL" id="AE017226">
    <property type="protein sequence ID" value="AAS13145.1"/>
    <property type="molecule type" value="Genomic_DNA"/>
</dbReference>
<evidence type="ECO:0000313" key="4">
    <source>
        <dbReference type="Proteomes" id="UP000008212"/>
    </source>
</evidence>
<keyword evidence="4" id="KW-1185">Reference proteome</keyword>
<proteinExistence type="predicted"/>
<sequence>MAVLSLGISLLFLYTALANTCKYTTNPFCCQDGEGKVANKPGITKPNSTRTNSQKTGSQNYLTI</sequence>
<dbReference type="AlphaFoldDB" id="Q73JE7"/>
<dbReference type="Proteomes" id="UP000008212">
    <property type="component" value="Chromosome"/>
</dbReference>
<feature type="compositionally biased region" description="Polar residues" evidence="1">
    <location>
        <begin position="45"/>
        <end position="64"/>
    </location>
</feature>
<evidence type="ECO:0008006" key="5">
    <source>
        <dbReference type="Google" id="ProtNLM"/>
    </source>
</evidence>
<gene>
    <name evidence="3" type="ordered locus">TDE_2628</name>
</gene>
<dbReference type="HOGENOM" id="CLU_2866491_0_0_12"/>
<evidence type="ECO:0000256" key="2">
    <source>
        <dbReference type="SAM" id="SignalP"/>
    </source>
</evidence>
<accession>Q73JE7</accession>
<protein>
    <recommendedName>
        <fullName evidence="5">Lipoprotein</fullName>
    </recommendedName>
</protein>
<evidence type="ECO:0000313" key="3">
    <source>
        <dbReference type="EMBL" id="AAS13145.1"/>
    </source>
</evidence>
<feature type="region of interest" description="Disordered" evidence="1">
    <location>
        <begin position="40"/>
        <end position="64"/>
    </location>
</feature>